<dbReference type="Proteomes" id="UP001280581">
    <property type="component" value="Unassembled WGS sequence"/>
</dbReference>
<comment type="caution">
    <text evidence="3">The sequence shown here is derived from an EMBL/GenBank/DDBJ whole genome shotgun (WGS) entry which is preliminary data.</text>
</comment>
<feature type="compositionally biased region" description="Low complexity" evidence="1">
    <location>
        <begin position="87"/>
        <end position="101"/>
    </location>
</feature>
<proteinExistence type="predicted"/>
<feature type="region of interest" description="Disordered" evidence="1">
    <location>
        <begin position="505"/>
        <end position="622"/>
    </location>
</feature>
<accession>A0AAN6M3S2</accession>
<dbReference type="EMBL" id="WVTA01000003">
    <property type="protein sequence ID" value="KAK3214695.1"/>
    <property type="molecule type" value="Genomic_DNA"/>
</dbReference>
<feature type="region of interest" description="Disordered" evidence="1">
    <location>
        <begin position="43"/>
        <end position="62"/>
    </location>
</feature>
<feature type="compositionally biased region" description="Polar residues" evidence="1">
    <location>
        <begin position="43"/>
        <end position="56"/>
    </location>
</feature>
<gene>
    <name evidence="3" type="ORF">GRF29_19g1002974</name>
</gene>
<evidence type="ECO:0000256" key="2">
    <source>
        <dbReference type="SAM" id="SignalP"/>
    </source>
</evidence>
<organism evidence="3 4">
    <name type="scientific">Pseudopithomyces chartarum</name>
    <dbReference type="NCBI Taxonomy" id="1892770"/>
    <lineage>
        <taxon>Eukaryota</taxon>
        <taxon>Fungi</taxon>
        <taxon>Dikarya</taxon>
        <taxon>Ascomycota</taxon>
        <taxon>Pezizomycotina</taxon>
        <taxon>Dothideomycetes</taxon>
        <taxon>Pleosporomycetidae</taxon>
        <taxon>Pleosporales</taxon>
        <taxon>Massarineae</taxon>
        <taxon>Didymosphaeriaceae</taxon>
        <taxon>Pseudopithomyces</taxon>
    </lineage>
</organism>
<feature type="chain" id="PRO_5042868445" evidence="2">
    <location>
        <begin position="19"/>
        <end position="1179"/>
    </location>
</feature>
<evidence type="ECO:0000313" key="4">
    <source>
        <dbReference type="Proteomes" id="UP001280581"/>
    </source>
</evidence>
<feature type="signal peptide" evidence="2">
    <location>
        <begin position="1"/>
        <end position="18"/>
    </location>
</feature>
<evidence type="ECO:0000256" key="1">
    <source>
        <dbReference type="SAM" id="MobiDB-lite"/>
    </source>
</evidence>
<evidence type="ECO:0000313" key="3">
    <source>
        <dbReference type="EMBL" id="KAK3214695.1"/>
    </source>
</evidence>
<feature type="compositionally biased region" description="Basic and acidic residues" evidence="1">
    <location>
        <begin position="556"/>
        <end position="565"/>
    </location>
</feature>
<sequence>MFGVWWLILLWISSRAAAAAYRAGGTGRIPFASPPVFLRANPSQAPYSNTTSQASISPPYPLVSSKSPGLSTPLLVTSGSRQRSSAVVSSTLSLPPSSNSADYTTQPSLDSHADYLPSLLTSLPIRSNTTLFSIYETSLTNLLSLSTPAPTNPKATDEPAPISSSNGVSTPLSEDHHQFLSSGHGLDAVSITDHLPRPTEYRAPYPVNASGLFSTTRAYGYPKPTESIFSSQSFNGTSKTMNSTNLDTDCTVNVPSANMEWWYAATYYSAVGTFTRFVPNITGQHGPYLTMIPDIHNTPFDVASAITSDFAWTEHVTYDSEYDMTWTDYIPYTVIPSAATTSIVERDYLPTLPSGNSFPESDIMTYLQPSSTDATVPVATAANFTSAMTSAIPFVYFSAYEVVYKTNVTTLTKVINLIRPTAIEYAIEGIEHLASASGTVPAGLMRDIPQSTCVPGTIEGSVTVLVVVDLTYIYLPHVNPFIIHIESTVLGWGDDPPIIVAQATSTEPGRLMTINPEPEPTPGDGKSPESANGARPQSVPTSLPNPTPKTGSSASKDPRPAKDAPDGSPSSPGSLGQGHSGDFQSGNEQSSSGSTGGSSLGIQPNPDTNVSPRETVGSIGTNPVIVGPSSVVIVGSQTVRPGKPAVVIDGTSISVAPSATAIVINGHTSTLPIVANPGSSTQTIGTIGGNPIVVGPSSVVMIGSETLRPGGGAVLVNGNPVSLVSSGNAVVVGGTISNGHIVGTKTSFLPSVIFPAESMRTQLGVPPIITIGSSTLTANAATEFFIAPGQTLTPGGTATLNGQLLSLDSSAAFVVVAGSTQLLPDAVPSQATAQPEIIVGGSTITALPNNNALSFGQAGDGASGPTFVVSGQTLAPGHQITVGDEIISLAPSGSLVIVNGITSTVANAGGSRDTPPSITIGSRIVNAIPGTGTTYAFDSQLLTPGGVITVDGITVSLAPSNDAVVINGITSTLEHAAAARVGPPPITIGGNVFSALAGPGVFYDINGQLLTAGSRIIVDGTTISLAPGATALVVNGVNTPLKPQAISAVITNPPILTIGTHTYTAALGGRTSFVIDGQTLTLGGTIVVNGTTISLAPGATRLVYGSAGHSTTSALFPATTTGKARTTDAAAASASAGATGQNGEAAPTTSAQGVAHKVIALHSAWILSLLGLLAHALLL</sequence>
<feature type="region of interest" description="Disordered" evidence="1">
    <location>
        <begin position="149"/>
        <end position="179"/>
    </location>
</feature>
<name>A0AAN6M3S2_9PLEO</name>
<feature type="compositionally biased region" description="Polar residues" evidence="1">
    <location>
        <begin position="538"/>
        <end position="555"/>
    </location>
</feature>
<keyword evidence="2" id="KW-0732">Signal</keyword>
<protein>
    <submittedName>
        <fullName evidence="3">Uncharacterized protein</fullName>
    </submittedName>
</protein>
<keyword evidence="4" id="KW-1185">Reference proteome</keyword>
<dbReference type="AlphaFoldDB" id="A0AAN6M3S2"/>
<feature type="compositionally biased region" description="Polar residues" evidence="1">
    <location>
        <begin position="162"/>
        <end position="172"/>
    </location>
</feature>
<feature type="region of interest" description="Disordered" evidence="1">
    <location>
        <begin position="87"/>
        <end position="106"/>
    </location>
</feature>
<reference evidence="3 4" key="1">
    <citation type="submission" date="2021-02" db="EMBL/GenBank/DDBJ databases">
        <title>Genome assembly of Pseudopithomyces chartarum.</title>
        <authorList>
            <person name="Jauregui R."/>
            <person name="Singh J."/>
            <person name="Voisey C."/>
        </authorList>
    </citation>
    <scope>NUCLEOTIDE SEQUENCE [LARGE SCALE GENOMIC DNA]</scope>
    <source>
        <strain evidence="3 4">AGR01</strain>
    </source>
</reference>